<dbReference type="OrthoDB" id="9811959at2"/>
<dbReference type="PANTHER" id="PTHR38471">
    <property type="entry name" value="FOUR HELIX BUNDLE PROTEIN"/>
    <property type="match status" value="1"/>
</dbReference>
<dbReference type="AlphaFoldDB" id="A0A1R3XEQ5"/>
<evidence type="ECO:0000313" key="2">
    <source>
        <dbReference type="Proteomes" id="UP000187181"/>
    </source>
</evidence>
<dbReference type="PANTHER" id="PTHR38471:SF2">
    <property type="entry name" value="FOUR HELIX BUNDLE PROTEIN"/>
    <property type="match status" value="1"/>
</dbReference>
<dbReference type="STRING" id="1317125.SAMN05444128_2040"/>
<evidence type="ECO:0000313" key="1">
    <source>
        <dbReference type="EMBL" id="SIT89517.1"/>
    </source>
</evidence>
<dbReference type="SUPFAM" id="SSF158446">
    <property type="entry name" value="IVS-encoded protein-like"/>
    <property type="match status" value="1"/>
</dbReference>
<dbReference type="RefSeq" id="WP_076668517.1">
    <property type="nucleotide sequence ID" value="NZ_FTPP01000002.1"/>
</dbReference>
<dbReference type="InterPro" id="IPR012657">
    <property type="entry name" value="23S_rRNA-intervening_sequence"/>
</dbReference>
<protein>
    <submittedName>
        <fullName evidence="1">Four helix bundle protein</fullName>
    </submittedName>
</protein>
<sequence length="126" mass="14814">MDEKKHHQLNDIEPYKVAYNLSNYVWSRVDLWSHFAKNTVGIQFTTAVDSISANLAEGFGRYHKKDKIKFYRYARGSVYECHDWTAKSRVRKLLSEEEYEQVFGVLQKLPKLINGLIKLTNDNLKD</sequence>
<dbReference type="Gene3D" id="1.20.1440.60">
    <property type="entry name" value="23S rRNA-intervening sequence"/>
    <property type="match status" value="1"/>
</dbReference>
<dbReference type="InterPro" id="IPR036583">
    <property type="entry name" value="23S_rRNA_IVS_sf"/>
</dbReference>
<dbReference type="NCBIfam" id="TIGR02436">
    <property type="entry name" value="four helix bundle protein"/>
    <property type="match status" value="1"/>
</dbReference>
<dbReference type="Proteomes" id="UP000187181">
    <property type="component" value="Unassembled WGS sequence"/>
</dbReference>
<name>A0A1R3XEQ5_9BACT</name>
<organism evidence="1 2">
    <name type="scientific">Pontibacter indicus</name>
    <dbReference type="NCBI Taxonomy" id="1317125"/>
    <lineage>
        <taxon>Bacteria</taxon>
        <taxon>Pseudomonadati</taxon>
        <taxon>Bacteroidota</taxon>
        <taxon>Cytophagia</taxon>
        <taxon>Cytophagales</taxon>
        <taxon>Hymenobacteraceae</taxon>
        <taxon>Pontibacter</taxon>
    </lineage>
</organism>
<keyword evidence="2" id="KW-1185">Reference proteome</keyword>
<proteinExistence type="predicted"/>
<dbReference type="EMBL" id="FTPP01000002">
    <property type="protein sequence ID" value="SIT89517.1"/>
    <property type="molecule type" value="Genomic_DNA"/>
</dbReference>
<reference evidence="2" key="1">
    <citation type="submission" date="2017-01" db="EMBL/GenBank/DDBJ databases">
        <authorList>
            <person name="Varghese N."/>
            <person name="Submissions S."/>
        </authorList>
    </citation>
    <scope>NUCLEOTIDE SEQUENCE [LARGE SCALE GENOMIC DNA]</scope>
    <source>
        <strain evidence="2">LP100</strain>
    </source>
</reference>
<accession>A0A1R3XEQ5</accession>
<gene>
    <name evidence="1" type="ORF">SAMN05444128_2040</name>
</gene>
<dbReference type="Pfam" id="PF05635">
    <property type="entry name" value="23S_rRNA_IVP"/>
    <property type="match status" value="1"/>
</dbReference>